<keyword evidence="8" id="KW-0732">Signal</keyword>
<dbReference type="Proteomes" id="UP001327560">
    <property type="component" value="Chromosome 5"/>
</dbReference>
<comment type="similarity">
    <text evidence="2">Belongs to the PC-esterase family. TBL subfamily.</text>
</comment>
<evidence type="ECO:0000259" key="9">
    <source>
        <dbReference type="Pfam" id="PF13839"/>
    </source>
</evidence>
<evidence type="ECO:0000256" key="5">
    <source>
        <dbReference type="ARBA" id="ARBA00022989"/>
    </source>
</evidence>
<evidence type="ECO:0000313" key="11">
    <source>
        <dbReference type="EMBL" id="WOL08267.1"/>
    </source>
</evidence>
<accession>A0AAQ3KLR7</accession>
<keyword evidence="5" id="KW-1133">Transmembrane helix</keyword>
<comment type="subcellular location">
    <subcellularLocation>
        <location evidence="1">Golgi apparatus membrane</location>
        <topology evidence="1">Single-pass type II membrane protein</topology>
    </subcellularLocation>
</comment>
<feature type="domain" description="Trichome birefringence-like N-terminal" evidence="10">
    <location>
        <begin position="22"/>
        <end position="74"/>
    </location>
</feature>
<reference evidence="11 12" key="1">
    <citation type="submission" date="2023-10" db="EMBL/GenBank/DDBJ databases">
        <title>Chromosome-scale genome assembly provides insights into flower coloration mechanisms of Canna indica.</title>
        <authorList>
            <person name="Li C."/>
        </authorList>
    </citation>
    <scope>NUCLEOTIDE SEQUENCE [LARGE SCALE GENOMIC DNA]</scope>
    <source>
        <tissue evidence="11">Flower</tissue>
    </source>
</reference>
<dbReference type="Pfam" id="PF13839">
    <property type="entry name" value="PC-Esterase"/>
    <property type="match status" value="2"/>
</dbReference>
<keyword evidence="3" id="KW-0812">Transmembrane</keyword>
<evidence type="ECO:0000313" key="12">
    <source>
        <dbReference type="Proteomes" id="UP001327560"/>
    </source>
</evidence>
<evidence type="ECO:0000256" key="8">
    <source>
        <dbReference type="SAM" id="SignalP"/>
    </source>
</evidence>
<organism evidence="11 12">
    <name type="scientific">Canna indica</name>
    <name type="common">Indian-shot</name>
    <dbReference type="NCBI Taxonomy" id="4628"/>
    <lineage>
        <taxon>Eukaryota</taxon>
        <taxon>Viridiplantae</taxon>
        <taxon>Streptophyta</taxon>
        <taxon>Embryophyta</taxon>
        <taxon>Tracheophyta</taxon>
        <taxon>Spermatophyta</taxon>
        <taxon>Magnoliopsida</taxon>
        <taxon>Liliopsida</taxon>
        <taxon>Zingiberales</taxon>
        <taxon>Cannaceae</taxon>
        <taxon>Canna</taxon>
    </lineage>
</organism>
<name>A0AAQ3KLR7_9LILI</name>
<keyword evidence="7" id="KW-0472">Membrane</keyword>
<keyword evidence="4" id="KW-0735">Signal-anchor</keyword>
<dbReference type="PANTHER" id="PTHR32285">
    <property type="entry name" value="PROTEIN TRICHOME BIREFRINGENCE-LIKE 9-RELATED"/>
    <property type="match status" value="1"/>
</dbReference>
<dbReference type="InterPro" id="IPR025846">
    <property type="entry name" value="TBL_N"/>
</dbReference>
<evidence type="ECO:0000256" key="1">
    <source>
        <dbReference type="ARBA" id="ARBA00004323"/>
    </source>
</evidence>
<dbReference type="GO" id="GO:1990538">
    <property type="term" value="F:xylan O-acetyltransferase activity"/>
    <property type="evidence" value="ECO:0007669"/>
    <property type="project" value="UniProtKB-ARBA"/>
</dbReference>
<dbReference type="InterPro" id="IPR026057">
    <property type="entry name" value="TBL_C"/>
</dbReference>
<dbReference type="Pfam" id="PF14416">
    <property type="entry name" value="PMR5N"/>
    <property type="match status" value="2"/>
</dbReference>
<keyword evidence="6" id="KW-0333">Golgi apparatus</keyword>
<feature type="domain" description="Trichome birefringence-like C-terminal" evidence="9">
    <location>
        <begin position="455"/>
        <end position="720"/>
    </location>
</feature>
<feature type="domain" description="Trichome birefringence-like C-terminal" evidence="9">
    <location>
        <begin position="75"/>
        <end position="340"/>
    </location>
</feature>
<sequence>MASLLLLVLSSIAASAWVAAGQCNWYTGSWVHDESYPLYDSASCPFIRKEFDCQRYGRPDKEYLKYRWQPTGCELPRFNGVDLMQRLRGKKITFVGDSLTLDQYNSFLCLLHSAAPQTAFKSTNDGIVFEEYDITVAYYLSHYLVDISNEQGYGRVMHLDRINTQAYNAWCTADVLIVNTWHWWPSTGSRQEWDYFETNGKYIKEMDRTQAFSQAFFTWAYSMQNVTAATKVFFQGISPAHYKGAEWGENGRTCAGETKPSTPSEFFGVPVQQEDVVKADLNQVRNVMGDKWKPIYLLDTSYMSQLRKDAHPSRYSGIRSGNDCSHWCLAGVPDAWNQIFRVFSTIMVSLLLLVVLSSMAASARVAAGQCNWYTGSWVYDESYPLYDSASCPFIRKEFDCQRYGRPDKEYLKYRWQPTGCELPRSVSIRQVFDHFMLININRVVIVYNDCMHASRFNGVDLMQRLRGKKIMFVGDSLTLDQYNSFLCLLHSAAPRTAFKSTSDGIVFEEYDITVAYYLSHYLVDISNEQEYGRVMHLDRINTQDYTTWRTADVLIFNTWHWWPSTGSRQSWDYFETNGKYVKEMDRTEAFSQALFTWAYSMQNVTAAAKVFFQGISPAHYKGAEWGENGRTCAGETKPSTPSEFFGVPVQQEDVVKADLNQVRNVMGDKWKPIYLLDTSYMSQLRKDAHPSRYNGIGFRNDCSHWCLAGIPDAWNQILYAALLQKNPPLGY</sequence>
<dbReference type="InterPro" id="IPR029962">
    <property type="entry name" value="TBL"/>
</dbReference>
<evidence type="ECO:0000256" key="7">
    <source>
        <dbReference type="ARBA" id="ARBA00023136"/>
    </source>
</evidence>
<proteinExistence type="inferred from homology"/>
<keyword evidence="12" id="KW-1185">Reference proteome</keyword>
<dbReference type="AlphaFoldDB" id="A0AAQ3KLR7"/>
<feature type="signal peptide" evidence="8">
    <location>
        <begin position="1"/>
        <end position="20"/>
    </location>
</feature>
<evidence type="ECO:0000256" key="2">
    <source>
        <dbReference type="ARBA" id="ARBA00007727"/>
    </source>
</evidence>
<dbReference type="GO" id="GO:0000139">
    <property type="term" value="C:Golgi membrane"/>
    <property type="evidence" value="ECO:0007669"/>
    <property type="project" value="UniProtKB-SubCell"/>
</dbReference>
<feature type="domain" description="Trichome birefringence-like N-terminal" evidence="10">
    <location>
        <begin position="369"/>
        <end position="421"/>
    </location>
</feature>
<evidence type="ECO:0000256" key="4">
    <source>
        <dbReference type="ARBA" id="ARBA00022968"/>
    </source>
</evidence>
<dbReference type="PANTHER" id="PTHR32285:SF177">
    <property type="entry name" value="OS01G0217000 PROTEIN"/>
    <property type="match status" value="1"/>
</dbReference>
<evidence type="ECO:0000256" key="6">
    <source>
        <dbReference type="ARBA" id="ARBA00023034"/>
    </source>
</evidence>
<protein>
    <recommendedName>
        <fullName evidence="13">Trichome birefringence-like N-terminal domain-containing protein</fullName>
    </recommendedName>
</protein>
<feature type="chain" id="PRO_5042857466" description="Trichome birefringence-like N-terminal domain-containing protein" evidence="8">
    <location>
        <begin position="21"/>
        <end position="731"/>
    </location>
</feature>
<gene>
    <name evidence="11" type="ORF">Cni_G17020</name>
</gene>
<dbReference type="EMBL" id="CP136894">
    <property type="protein sequence ID" value="WOL08267.1"/>
    <property type="molecule type" value="Genomic_DNA"/>
</dbReference>
<evidence type="ECO:0000256" key="3">
    <source>
        <dbReference type="ARBA" id="ARBA00022692"/>
    </source>
</evidence>
<evidence type="ECO:0000259" key="10">
    <source>
        <dbReference type="Pfam" id="PF14416"/>
    </source>
</evidence>
<evidence type="ECO:0008006" key="13">
    <source>
        <dbReference type="Google" id="ProtNLM"/>
    </source>
</evidence>